<dbReference type="Proteomes" id="UP000015531">
    <property type="component" value="Unassembled WGS sequence"/>
</dbReference>
<name>T0J3M7_9SPHN</name>
<dbReference type="EMBL" id="ATDP01000075">
    <property type="protein sequence ID" value="EQB16579.1"/>
    <property type="molecule type" value="Genomic_DNA"/>
</dbReference>
<accession>T0J3M7</accession>
<evidence type="ECO:0000313" key="2">
    <source>
        <dbReference type="EMBL" id="EQB16579.1"/>
    </source>
</evidence>
<dbReference type="eggNOG" id="ENOG5031AVG">
    <property type="taxonomic scope" value="Bacteria"/>
</dbReference>
<organism evidence="2 3">
    <name type="scientific">Sphingobium lactosutens DS20</name>
    <dbReference type="NCBI Taxonomy" id="1331060"/>
    <lineage>
        <taxon>Bacteria</taxon>
        <taxon>Pseudomonadati</taxon>
        <taxon>Pseudomonadota</taxon>
        <taxon>Alphaproteobacteria</taxon>
        <taxon>Sphingomonadales</taxon>
        <taxon>Sphingomonadaceae</taxon>
        <taxon>Sphingobium</taxon>
    </lineage>
</organism>
<reference evidence="2 3" key="1">
    <citation type="journal article" date="2013" name="Genome Announc.">
        <title>Draft Genome Sequence of Sphingobium lactosutens Strain DS20T, Isolated from a Hexachlorocyclohexane Dumpsite.</title>
        <authorList>
            <person name="Kumar R."/>
            <person name="Dwivedi V."/>
            <person name="Negi V."/>
            <person name="Khurana J.P."/>
            <person name="Lal R."/>
        </authorList>
    </citation>
    <scope>NUCLEOTIDE SEQUENCE [LARGE SCALE GENOMIC DNA]</scope>
    <source>
        <strain evidence="2 3">DS20</strain>
    </source>
</reference>
<evidence type="ECO:0000313" key="3">
    <source>
        <dbReference type="Proteomes" id="UP000015531"/>
    </source>
</evidence>
<gene>
    <name evidence="2" type="ORF">RLDS_07115</name>
</gene>
<comment type="caution">
    <text evidence="2">The sequence shown here is derived from an EMBL/GenBank/DDBJ whole genome shotgun (WGS) entry which is preliminary data.</text>
</comment>
<dbReference type="PATRIC" id="fig|1331060.3.peg.1340"/>
<protein>
    <recommendedName>
        <fullName evidence="4">Energy transducer TonB</fullName>
    </recommendedName>
</protein>
<dbReference type="AlphaFoldDB" id="T0J3M7"/>
<feature type="region of interest" description="Disordered" evidence="1">
    <location>
        <begin position="55"/>
        <end position="106"/>
    </location>
</feature>
<feature type="compositionally biased region" description="Basic and acidic residues" evidence="1">
    <location>
        <begin position="60"/>
        <end position="98"/>
    </location>
</feature>
<proteinExistence type="predicted"/>
<evidence type="ECO:0008006" key="4">
    <source>
        <dbReference type="Google" id="ProtNLM"/>
    </source>
</evidence>
<dbReference type="RefSeq" id="WP_021225243.1">
    <property type="nucleotide sequence ID" value="NZ_ATDP01000075.1"/>
</dbReference>
<feature type="region of interest" description="Disordered" evidence="1">
    <location>
        <begin position="124"/>
        <end position="150"/>
    </location>
</feature>
<sequence>MNISSIPWDKVRQRAGGVTFALVLNLLLLLALFTLSPSFQPPKMDPRLPVTFETEAGPKAAKEEAKAEKAERKEKSRAEPQKAEEPVVRPPVEVEKPAEQPPSPFPFLTLNREQMASADIGTMPKRAPGEGAAGQGESAAVAGPGEGPGGVQLRKAQWYRRPKYSELLPYLPENRPKSWWVLMACEPVDHYHVENCQVLKESSPQFGLGRAMRLAAWQFLIIPERVNGKVMAGSMVSILIDHRAAAPLEVQ</sequence>
<evidence type="ECO:0000256" key="1">
    <source>
        <dbReference type="SAM" id="MobiDB-lite"/>
    </source>
</evidence>
<keyword evidence="3" id="KW-1185">Reference proteome</keyword>